<proteinExistence type="predicted"/>
<gene>
    <name evidence="3" type="ORF">F2Q68_00008455</name>
</gene>
<dbReference type="GO" id="GO:0005634">
    <property type="term" value="C:nucleus"/>
    <property type="evidence" value="ECO:0007669"/>
    <property type="project" value="TreeGrafter"/>
</dbReference>
<dbReference type="EMBL" id="QGKW02000717">
    <property type="protein sequence ID" value="KAF2597156.1"/>
    <property type="molecule type" value="Genomic_DNA"/>
</dbReference>
<evidence type="ECO:0000313" key="3">
    <source>
        <dbReference type="EMBL" id="KAF2597156.1"/>
    </source>
</evidence>
<keyword evidence="1" id="KW-0547">Nucleotide-binding</keyword>
<accession>A0A8S9KVD4</accession>
<dbReference type="AlphaFoldDB" id="A0A8S9KVD4"/>
<reference evidence="3" key="1">
    <citation type="submission" date="2019-12" db="EMBL/GenBank/DDBJ databases">
        <title>Genome sequencing and annotation of Brassica cretica.</title>
        <authorList>
            <person name="Studholme D.J."/>
            <person name="Sarris P.F."/>
        </authorList>
    </citation>
    <scope>NUCLEOTIDE SEQUENCE</scope>
    <source>
        <strain evidence="3">PFS-001/15</strain>
        <tissue evidence="3">Leaf</tissue>
    </source>
</reference>
<dbReference type="GO" id="GO:0030687">
    <property type="term" value="C:preribosome, large subunit precursor"/>
    <property type="evidence" value="ECO:0007669"/>
    <property type="project" value="TreeGrafter"/>
</dbReference>
<dbReference type="GO" id="GO:0000055">
    <property type="term" value="P:ribosomal large subunit export from nucleus"/>
    <property type="evidence" value="ECO:0007669"/>
    <property type="project" value="TreeGrafter"/>
</dbReference>
<evidence type="ECO:0000256" key="2">
    <source>
        <dbReference type="ARBA" id="ARBA00022840"/>
    </source>
</evidence>
<organism evidence="3 4">
    <name type="scientific">Brassica cretica</name>
    <name type="common">Mustard</name>
    <dbReference type="NCBI Taxonomy" id="69181"/>
    <lineage>
        <taxon>Eukaryota</taxon>
        <taxon>Viridiplantae</taxon>
        <taxon>Streptophyta</taxon>
        <taxon>Embryophyta</taxon>
        <taxon>Tracheophyta</taxon>
        <taxon>Spermatophyta</taxon>
        <taxon>Magnoliopsida</taxon>
        <taxon>eudicotyledons</taxon>
        <taxon>Gunneridae</taxon>
        <taxon>Pentapetalae</taxon>
        <taxon>rosids</taxon>
        <taxon>malvids</taxon>
        <taxon>Brassicales</taxon>
        <taxon>Brassicaceae</taxon>
        <taxon>Brassiceae</taxon>
        <taxon>Brassica</taxon>
    </lineage>
</organism>
<dbReference type="PANTHER" id="PTHR48103">
    <property type="entry name" value="MIDASIN-RELATED"/>
    <property type="match status" value="1"/>
</dbReference>
<dbReference type="InterPro" id="IPR027417">
    <property type="entry name" value="P-loop_NTPase"/>
</dbReference>
<sequence>MRTATDRKVVLSIYKAIFDKTPSINPYPRVQLNPGYLVVGTAAVKRNFTQSNISSEQLKILPEIRQNLEAVAHCVQNKWLCILVGPSSSGKTSVIRILAQLTGFPLNELNLSSATDSSDLLGCFEQYNAFRNFRMVVARVQHLVDEYSSLLSQSSQVTLLSKSKSLVSSWLSFLYKIDSCLLENPSSFLNDADSLSKLTEIVEYMSKVLGEGFLPVSWSKRSLDQITKTIVKLQSDEKKQSTKFEWVTGMLIKAIENGEWVVLENANLCNPTVLDRINSLVEPCGSITINECGVIDGEPVTVTPHPNFRLFLSVNPKFGEVSRAMRNRGVEVFMMAPHWQLNEEASNSDELVLRGVERFLALSGIPGDKLVASMAKAHVHAWRNGQTIGVRITYLELEQWVHLFQLLLMNGNQLLWSLQLSWEHIYLSSLGVTDGKDVVDLGRDTYLSDTESFMGGGQPVPQIQEKLTMIRLQRSYCMLPTGQWNRQPKRTFNSIWCGLVGLHPIWSHISRCRKNLKSLCKVDPDAVPIPMMSSKLIDIAAADEQSKPLSKTLFESLSSVGVLRLSSQQWVAENNYNHTDVSSFIRFLDSLRVLEKKILCEIVGSPSFPVLIQLYTEVIEKHSFFWSDLVSSSDECKLFSFWSLIKAVKKLENSFPEEVHVVLEESKNINNIALHGEPEKSLLWAYGGHPSLPVSAELYLKQQKFLQLCSTIWPLKSESDGQGNDHLTKAIAFSGPELCLLALEEIVATGFGFSSWMEISSIARSESSSLDVDLLAVLQHLLVARSTEHKDLLDVRNLLKPALEYSLSSTRPPQTLVAHQKLLWAIDARASVLRVDTKIAGFVLELWYWWHSVLWKNCQIGLMGLQSISEIGNCRVMSPSMLIHPVKAATIDHILDTAFVVKDYPVQSMKFLSASRVLWKSSQSYQEMPGSLLSIARSLFQQMVYTHQKSYEPEVYADIKSAFDAVEKKQTEMDGIKSLISLISLSSHQKMKSVTRSFVEPLAKHLYLECSSNEFYSNLGLAWIYLGGMRFNLLNSLNVIDPALKITCKLAEVEEKISSLKLNIEVREECEYLSGLLYTGDSDERTECRLSKLKTERKKLRRKVIFRSDSNKYQNLRRALDEFAGFLTRPISLVKDIDKLDWNQVVEQVFNWQETATSFIDRLSSDYSEYVDITQPIQVSVYEMKLGLSLFVSGTLLGKILNRFDVDTVDSVMLLYVSVHEQLRNNVVLSSSDPYAAYYIFICESNSSI</sequence>
<evidence type="ECO:0000313" key="4">
    <source>
        <dbReference type="Proteomes" id="UP000712281"/>
    </source>
</evidence>
<keyword evidence="2" id="KW-0067">ATP-binding</keyword>
<evidence type="ECO:0000256" key="1">
    <source>
        <dbReference type="ARBA" id="ARBA00022741"/>
    </source>
</evidence>
<dbReference type="Proteomes" id="UP000712281">
    <property type="component" value="Unassembled WGS sequence"/>
</dbReference>
<dbReference type="PANTHER" id="PTHR48103:SF2">
    <property type="entry name" value="MIDASIN"/>
    <property type="match status" value="1"/>
</dbReference>
<protein>
    <recommendedName>
        <fullName evidence="5">Midasin</fullName>
    </recommendedName>
</protein>
<dbReference type="SUPFAM" id="SSF52540">
    <property type="entry name" value="P-loop containing nucleoside triphosphate hydrolases"/>
    <property type="match status" value="1"/>
</dbReference>
<evidence type="ECO:0008006" key="5">
    <source>
        <dbReference type="Google" id="ProtNLM"/>
    </source>
</evidence>
<dbReference type="FunFam" id="3.40.50.300:FF:001861">
    <property type="entry name" value="Midasin"/>
    <property type="match status" value="1"/>
</dbReference>
<name>A0A8S9KVD4_BRACR</name>
<comment type="caution">
    <text evidence="3">The sequence shown here is derived from an EMBL/GenBank/DDBJ whole genome shotgun (WGS) entry which is preliminary data.</text>
</comment>
<dbReference type="GO" id="GO:0000027">
    <property type="term" value="P:ribosomal large subunit assembly"/>
    <property type="evidence" value="ECO:0007669"/>
    <property type="project" value="TreeGrafter"/>
</dbReference>
<dbReference type="Gene3D" id="3.40.50.300">
    <property type="entry name" value="P-loop containing nucleotide triphosphate hydrolases"/>
    <property type="match status" value="2"/>
</dbReference>
<dbReference type="GO" id="GO:0005524">
    <property type="term" value="F:ATP binding"/>
    <property type="evidence" value="ECO:0007669"/>
    <property type="project" value="UniProtKB-KW"/>
</dbReference>